<evidence type="ECO:0000313" key="2">
    <source>
        <dbReference type="EMBL" id="CAB4124533.1"/>
    </source>
</evidence>
<evidence type="ECO:0000313" key="1">
    <source>
        <dbReference type="EMBL" id="CAB4122409.1"/>
    </source>
</evidence>
<organism evidence="1">
    <name type="scientific">uncultured Caudovirales phage</name>
    <dbReference type="NCBI Taxonomy" id="2100421"/>
    <lineage>
        <taxon>Viruses</taxon>
        <taxon>Duplodnaviria</taxon>
        <taxon>Heunggongvirae</taxon>
        <taxon>Uroviricota</taxon>
        <taxon>Caudoviricetes</taxon>
        <taxon>Peduoviridae</taxon>
        <taxon>Maltschvirus</taxon>
        <taxon>Maltschvirus maltsch</taxon>
    </lineage>
</organism>
<sequence length="540" mass="54602">MSNFPVFHGITLAQNAFVENLNLEILSTDPTPVNAGRIWFNSTDKSVKFSTLDSSGAVIVRTFKDAESAAVELAAVRSEMAAAMAAEEASRIAGDATTLASAAATTAASLVDAKAYTDAAKAELLGGIPPAVLDTITELAAALENNPNILSVIEGHVNTVQGNLDAEVTRATAAEAAIQSNLDTEVANRISAINTEASARVSGDNALDLRLTTVEGQVNGKIGSLTSLTTDDKTSIVAAINEIDAHSDTNAANIAGEITRAMGAEAGLSSDIASEATRAQAAEGQLTSDLSSEVSRAQAAEGVLTAAVAAEVSARTAAVSAEATRAQGVEAGLRSDLTQEIADRVAGDQAEMARAQAAEAILTSAVSAEAAARAAAVTAEANARTAADTAEATARASAVTAEAAARVAGDADTLSSANAYTDSSVAAEATARAAAITSLNSTAAAYADAAVAVEAAAREALATSYNATVFTFEASASGTVHTIVHGLNDMFVGVDVKVQRSNGKYYNDVVCVEEVDANTVKVYLSTALKVKAICRSAAAL</sequence>
<dbReference type="EMBL" id="LR798280">
    <property type="protein sequence ID" value="CAB5219878.1"/>
    <property type="molecule type" value="Genomic_DNA"/>
</dbReference>
<dbReference type="EMBL" id="LR796190">
    <property type="protein sequence ID" value="CAB4124533.1"/>
    <property type="molecule type" value="Genomic_DNA"/>
</dbReference>
<dbReference type="EMBL" id="LR796166">
    <property type="protein sequence ID" value="CAB4122409.1"/>
    <property type="molecule type" value="Genomic_DNA"/>
</dbReference>
<evidence type="ECO:0000313" key="3">
    <source>
        <dbReference type="EMBL" id="CAB5219878.1"/>
    </source>
</evidence>
<name>A0A6J5KQB0_9CAUD</name>
<reference evidence="1" key="1">
    <citation type="submission" date="2020-04" db="EMBL/GenBank/DDBJ databases">
        <authorList>
            <person name="Chiriac C."/>
            <person name="Salcher M."/>
            <person name="Ghai R."/>
            <person name="Kavagutti S V."/>
        </authorList>
    </citation>
    <scope>NUCLEOTIDE SEQUENCE</scope>
</reference>
<proteinExistence type="predicted"/>
<accession>A0A6J5KQB0</accession>
<evidence type="ECO:0008006" key="4">
    <source>
        <dbReference type="Google" id="ProtNLM"/>
    </source>
</evidence>
<protein>
    <recommendedName>
        <fullName evidence="4">Tail fiber protein</fullName>
    </recommendedName>
</protein>
<gene>
    <name evidence="3" type="ORF">UFOVP234_58</name>
    <name evidence="1" type="ORF">UFOVP35_14</name>
    <name evidence="2" type="ORF">UFOVP52_33</name>
</gene>